<sequence>MAEEVIIELKNKPPIDTTTYQASTSAGGGNVKITVERTTHPLGSDFLKYEHTLQTKGEFILKEIQDNGGKIDVIGLKDVPRVTSVSAYYWSHENGTQIPSKALLVQVTTTDPKVTKYYANRKNDGGGNEWVGLCQLSQPNLIPGGIERN</sequence>
<reference evidence="1 2" key="1">
    <citation type="journal article" date="2012" name="BMC Genomics">
        <title>Comparative genomic analysis and phylogenetic position of Theileria equi.</title>
        <authorList>
            <person name="Kappmeyer L.S."/>
            <person name="Thiagarajan M."/>
            <person name="Herndon D.R."/>
            <person name="Ramsay J.D."/>
            <person name="Caler E."/>
            <person name="Djikeng A."/>
            <person name="Gillespie J.J."/>
            <person name="Lau A.O."/>
            <person name="Roalson E.H."/>
            <person name="Silva J.C."/>
            <person name="Silva M.G."/>
            <person name="Suarez C.E."/>
            <person name="Ueti M.W."/>
            <person name="Nene V.M."/>
            <person name="Mealey R.H."/>
            <person name="Knowles D.P."/>
            <person name="Brayton K.A."/>
        </authorList>
    </citation>
    <scope>NUCLEOTIDE SEQUENCE [LARGE SCALE GENOMIC DNA]</scope>
    <source>
        <strain evidence="1 2">WA</strain>
    </source>
</reference>
<name>L1LA07_THEEQ</name>
<proteinExistence type="predicted"/>
<evidence type="ECO:0000313" key="2">
    <source>
        <dbReference type="Proteomes" id="UP000031512"/>
    </source>
</evidence>
<dbReference type="KEGG" id="beq:BEWA_017340"/>
<keyword evidence="2" id="KW-1185">Reference proteome</keyword>
<protein>
    <submittedName>
        <fullName evidence="1">Uncharacterized protein</fullName>
    </submittedName>
</protein>
<dbReference type="VEuPathDB" id="PiroplasmaDB:BEWA_017340"/>
<organism evidence="1 2">
    <name type="scientific">Theileria equi strain WA</name>
    <dbReference type="NCBI Taxonomy" id="1537102"/>
    <lineage>
        <taxon>Eukaryota</taxon>
        <taxon>Sar</taxon>
        <taxon>Alveolata</taxon>
        <taxon>Apicomplexa</taxon>
        <taxon>Aconoidasida</taxon>
        <taxon>Piroplasmida</taxon>
        <taxon>Theileriidae</taxon>
        <taxon>Theileria</taxon>
    </lineage>
</organism>
<gene>
    <name evidence="1" type="ORF">BEWA_017340</name>
</gene>
<dbReference type="RefSeq" id="XP_004831507.1">
    <property type="nucleotide sequence ID" value="XM_004831450.1"/>
</dbReference>
<dbReference type="AlphaFoldDB" id="L1LA07"/>
<accession>L1LA07</accession>
<dbReference type="GeneID" id="15804896"/>
<dbReference type="Proteomes" id="UP000031512">
    <property type="component" value="Unassembled WGS sequence"/>
</dbReference>
<comment type="caution">
    <text evidence="1">The sequence shown here is derived from an EMBL/GenBank/DDBJ whole genome shotgun (WGS) entry which is preliminary data.</text>
</comment>
<dbReference type="EMBL" id="ACOU01000008">
    <property type="protein sequence ID" value="EKX72055.1"/>
    <property type="molecule type" value="Genomic_DNA"/>
</dbReference>
<evidence type="ECO:0000313" key="1">
    <source>
        <dbReference type="EMBL" id="EKX72055.1"/>
    </source>
</evidence>